<proteinExistence type="predicted"/>
<dbReference type="PROSITE" id="PS01081">
    <property type="entry name" value="HTH_TETR_1"/>
    <property type="match status" value="1"/>
</dbReference>
<evidence type="ECO:0000256" key="1">
    <source>
        <dbReference type="ARBA" id="ARBA00023015"/>
    </source>
</evidence>
<evidence type="ECO:0000256" key="3">
    <source>
        <dbReference type="ARBA" id="ARBA00023163"/>
    </source>
</evidence>
<dbReference type="InterPro" id="IPR036271">
    <property type="entry name" value="Tet_transcr_reg_TetR-rel_C_sf"/>
</dbReference>
<organism evidence="7 8">
    <name type="scientific">Agrilutibacter solisilvae</name>
    <dbReference type="NCBI Taxonomy" id="2763317"/>
    <lineage>
        <taxon>Bacteria</taxon>
        <taxon>Pseudomonadati</taxon>
        <taxon>Pseudomonadota</taxon>
        <taxon>Gammaproteobacteria</taxon>
        <taxon>Lysobacterales</taxon>
        <taxon>Lysobacteraceae</taxon>
        <taxon>Agrilutibacter</taxon>
    </lineage>
</organism>
<dbReference type="InterPro" id="IPR009057">
    <property type="entry name" value="Homeodomain-like_sf"/>
</dbReference>
<dbReference type="SUPFAM" id="SSF46689">
    <property type="entry name" value="Homeodomain-like"/>
    <property type="match status" value="1"/>
</dbReference>
<keyword evidence="3" id="KW-0804">Transcription</keyword>
<dbReference type="PANTHER" id="PTHR30055">
    <property type="entry name" value="HTH-TYPE TRANSCRIPTIONAL REGULATOR RUTR"/>
    <property type="match status" value="1"/>
</dbReference>
<evidence type="ECO:0000256" key="5">
    <source>
        <dbReference type="SAM" id="MobiDB-lite"/>
    </source>
</evidence>
<dbReference type="PRINTS" id="PR00455">
    <property type="entry name" value="HTHTETR"/>
</dbReference>
<name>A0A975ASV0_9GAMM</name>
<evidence type="ECO:0000256" key="2">
    <source>
        <dbReference type="ARBA" id="ARBA00023125"/>
    </source>
</evidence>
<dbReference type="GO" id="GO:0000976">
    <property type="term" value="F:transcription cis-regulatory region binding"/>
    <property type="evidence" value="ECO:0007669"/>
    <property type="project" value="TreeGrafter"/>
</dbReference>
<dbReference type="Pfam" id="PF17938">
    <property type="entry name" value="TetR_C_29"/>
    <property type="match status" value="1"/>
</dbReference>
<keyword evidence="1" id="KW-0805">Transcription regulation</keyword>
<dbReference type="PANTHER" id="PTHR30055:SF234">
    <property type="entry name" value="HTH-TYPE TRANSCRIPTIONAL REGULATOR BETI"/>
    <property type="match status" value="1"/>
</dbReference>
<dbReference type="SUPFAM" id="SSF48498">
    <property type="entry name" value="Tetracyclin repressor-like, C-terminal domain"/>
    <property type="match status" value="1"/>
</dbReference>
<dbReference type="InterPro" id="IPR041474">
    <property type="entry name" value="NicS_C"/>
</dbReference>
<dbReference type="InterPro" id="IPR001647">
    <property type="entry name" value="HTH_TetR"/>
</dbReference>
<feature type="region of interest" description="Disordered" evidence="5">
    <location>
        <begin position="1"/>
        <end position="27"/>
    </location>
</feature>
<protein>
    <submittedName>
        <fullName evidence="7">TetR/AcrR family transcriptional regulator</fullName>
    </submittedName>
</protein>
<evidence type="ECO:0000259" key="6">
    <source>
        <dbReference type="PROSITE" id="PS50977"/>
    </source>
</evidence>
<feature type="domain" description="HTH tetR-type" evidence="6">
    <location>
        <begin position="25"/>
        <end position="85"/>
    </location>
</feature>
<dbReference type="RefSeq" id="WP_207526690.1">
    <property type="nucleotide sequence ID" value="NZ_CP071518.1"/>
</dbReference>
<accession>A0A975ASV0</accession>
<gene>
    <name evidence="7" type="ORF">I8J32_017010</name>
</gene>
<reference evidence="7 8" key="1">
    <citation type="submission" date="2021-03" db="EMBL/GenBank/DDBJ databases">
        <title>Lysobacter sp. nov. isolated from soil of gangwondo yeongwol, south Korea.</title>
        <authorList>
            <person name="Kim K.R."/>
            <person name="Kim K.H."/>
            <person name="Jeon C.O."/>
        </authorList>
    </citation>
    <scope>NUCLEOTIDE SEQUENCE [LARGE SCALE GENOMIC DNA]</scope>
    <source>
        <strain evidence="7 8">R19</strain>
    </source>
</reference>
<dbReference type="KEGG" id="lsf:I8J32_017010"/>
<evidence type="ECO:0000313" key="7">
    <source>
        <dbReference type="EMBL" id="QSX78325.1"/>
    </source>
</evidence>
<evidence type="ECO:0000256" key="4">
    <source>
        <dbReference type="PROSITE-ProRule" id="PRU00335"/>
    </source>
</evidence>
<dbReference type="InterPro" id="IPR023772">
    <property type="entry name" value="DNA-bd_HTH_TetR-type_CS"/>
</dbReference>
<dbReference type="Gene3D" id="1.10.357.10">
    <property type="entry name" value="Tetracycline Repressor, domain 2"/>
    <property type="match status" value="1"/>
</dbReference>
<dbReference type="GO" id="GO:0003700">
    <property type="term" value="F:DNA-binding transcription factor activity"/>
    <property type="evidence" value="ECO:0007669"/>
    <property type="project" value="TreeGrafter"/>
</dbReference>
<keyword evidence="2 4" id="KW-0238">DNA-binding</keyword>
<dbReference type="AlphaFoldDB" id="A0A975ASV0"/>
<feature type="DNA-binding region" description="H-T-H motif" evidence="4">
    <location>
        <begin position="48"/>
        <end position="67"/>
    </location>
</feature>
<sequence>MSPRPPAAGPARPRRTPGRPTRDSADQRSHLLDCAIACFVMRGIGATSLRAIATQAHVTPALLHYYFGDKEQLLAAIVEERLMPALALVRAPVAEAGEDVAELVAGFVNGMGEAIDRHPWLPSLWVREVLCEGGALRDVMFSRVAPQLPLMLAQRFAQAQAAGRLNPDLDPRLLVISLVGLTLFPAAGAPIWRRVFNADDIDGKALRAHTTALLDRGLQVPPGPLDLQEPEASR</sequence>
<dbReference type="Proteomes" id="UP000639274">
    <property type="component" value="Chromosome"/>
</dbReference>
<evidence type="ECO:0000313" key="8">
    <source>
        <dbReference type="Proteomes" id="UP000639274"/>
    </source>
</evidence>
<dbReference type="PROSITE" id="PS50977">
    <property type="entry name" value="HTH_TETR_2"/>
    <property type="match status" value="1"/>
</dbReference>
<dbReference type="Pfam" id="PF00440">
    <property type="entry name" value="TetR_N"/>
    <property type="match status" value="1"/>
</dbReference>
<keyword evidence="8" id="KW-1185">Reference proteome</keyword>
<dbReference type="InterPro" id="IPR050109">
    <property type="entry name" value="HTH-type_TetR-like_transc_reg"/>
</dbReference>
<dbReference type="EMBL" id="CP071518">
    <property type="protein sequence ID" value="QSX78325.1"/>
    <property type="molecule type" value="Genomic_DNA"/>
</dbReference>